<reference evidence="5 6" key="1">
    <citation type="submission" date="2016-10" db="EMBL/GenBank/DDBJ databases">
        <authorList>
            <person name="de Groot N.N."/>
        </authorList>
    </citation>
    <scope>NUCLEOTIDE SEQUENCE [LARGE SCALE GENOMIC DNA]</scope>
    <source>
        <strain evidence="5 6">DSM 6793</strain>
    </source>
</reference>
<dbReference type="OrthoDB" id="9808363at2"/>
<dbReference type="SUPFAM" id="SSF52540">
    <property type="entry name" value="P-loop containing nucleoside triphosphate hydrolases"/>
    <property type="match status" value="1"/>
</dbReference>
<dbReference type="Pfam" id="PF00005">
    <property type="entry name" value="ABC_tran"/>
    <property type="match status" value="1"/>
</dbReference>
<evidence type="ECO:0000259" key="4">
    <source>
        <dbReference type="PROSITE" id="PS50893"/>
    </source>
</evidence>
<dbReference type="PANTHER" id="PTHR42939:SF1">
    <property type="entry name" value="ABC TRANSPORTER ATP-BINDING PROTEIN ALBC-RELATED"/>
    <property type="match status" value="1"/>
</dbReference>
<keyword evidence="6" id="KW-1185">Reference proteome</keyword>
<dbReference type="STRING" id="927664.SAMN05421780_10726"/>
<evidence type="ECO:0000313" key="5">
    <source>
        <dbReference type="EMBL" id="SFC59271.1"/>
    </source>
</evidence>
<proteinExistence type="predicted"/>
<dbReference type="AlphaFoldDB" id="A0A1I1KF63"/>
<keyword evidence="1" id="KW-0813">Transport</keyword>
<dbReference type="InterPro" id="IPR051782">
    <property type="entry name" value="ABC_Transporter_VariousFunc"/>
</dbReference>
<dbReference type="InterPro" id="IPR003439">
    <property type="entry name" value="ABC_transporter-like_ATP-bd"/>
</dbReference>
<dbReference type="InterPro" id="IPR027417">
    <property type="entry name" value="P-loop_NTPase"/>
</dbReference>
<dbReference type="GO" id="GO:0005524">
    <property type="term" value="F:ATP binding"/>
    <property type="evidence" value="ECO:0007669"/>
    <property type="project" value="UniProtKB-KW"/>
</dbReference>
<evidence type="ECO:0000256" key="1">
    <source>
        <dbReference type="ARBA" id="ARBA00022448"/>
    </source>
</evidence>
<organism evidence="5 6">
    <name type="scientific">Flexibacter flexilis DSM 6793</name>
    <dbReference type="NCBI Taxonomy" id="927664"/>
    <lineage>
        <taxon>Bacteria</taxon>
        <taxon>Pseudomonadati</taxon>
        <taxon>Bacteroidota</taxon>
        <taxon>Cytophagia</taxon>
        <taxon>Cytophagales</taxon>
        <taxon>Flexibacteraceae</taxon>
        <taxon>Flexibacter</taxon>
    </lineage>
</organism>
<keyword evidence="3" id="KW-0067">ATP-binding</keyword>
<gene>
    <name evidence="5" type="ORF">SAMN05421780_10726</name>
</gene>
<dbReference type="PANTHER" id="PTHR42939">
    <property type="entry name" value="ABC TRANSPORTER ATP-BINDING PROTEIN ALBC-RELATED"/>
    <property type="match status" value="1"/>
</dbReference>
<dbReference type="SMART" id="SM00382">
    <property type="entry name" value="AAA"/>
    <property type="match status" value="1"/>
</dbReference>
<dbReference type="PROSITE" id="PS50893">
    <property type="entry name" value="ABC_TRANSPORTER_2"/>
    <property type="match status" value="1"/>
</dbReference>
<keyword evidence="2" id="KW-0547">Nucleotide-binding</keyword>
<dbReference type="PROSITE" id="PS00211">
    <property type="entry name" value="ABC_TRANSPORTER_1"/>
    <property type="match status" value="1"/>
</dbReference>
<dbReference type="InterPro" id="IPR003593">
    <property type="entry name" value="AAA+_ATPase"/>
</dbReference>
<dbReference type="EMBL" id="FOLE01000007">
    <property type="protein sequence ID" value="SFC59271.1"/>
    <property type="molecule type" value="Genomic_DNA"/>
</dbReference>
<dbReference type="Gene3D" id="3.40.50.300">
    <property type="entry name" value="P-loop containing nucleotide triphosphate hydrolases"/>
    <property type="match status" value="1"/>
</dbReference>
<dbReference type="GO" id="GO:0016887">
    <property type="term" value="F:ATP hydrolysis activity"/>
    <property type="evidence" value="ECO:0007669"/>
    <property type="project" value="InterPro"/>
</dbReference>
<accession>A0A1I1KF63</accession>
<sequence length="209" mass="24047">MNIIAQQLGKRFQRDWIFKQLDYTFEAGTVYAITGANGSGKSTLLQTLSGVVPATEGQIQYIHDNQAVSPDNVYQHISITAPYLELIEEFTLQEMLNFHWKFKRLRLPIPQDELLEKIQLPKARHKIIAHFSSGMKQRLKLAVAMLADTPVLLLDEPTTNMDLRGIDWYRHEVQQHLAGRLVMICSNQPYEYDFAQAQICITDYQPQAK</sequence>
<feature type="domain" description="ABC transporter" evidence="4">
    <location>
        <begin position="3"/>
        <end position="209"/>
    </location>
</feature>
<dbReference type="RefSeq" id="WP_091512968.1">
    <property type="nucleotide sequence ID" value="NZ_FOLE01000007.1"/>
</dbReference>
<dbReference type="Proteomes" id="UP000199514">
    <property type="component" value="Unassembled WGS sequence"/>
</dbReference>
<evidence type="ECO:0000313" key="6">
    <source>
        <dbReference type="Proteomes" id="UP000199514"/>
    </source>
</evidence>
<dbReference type="InterPro" id="IPR017871">
    <property type="entry name" value="ABC_transporter-like_CS"/>
</dbReference>
<evidence type="ECO:0000256" key="2">
    <source>
        <dbReference type="ARBA" id="ARBA00022741"/>
    </source>
</evidence>
<name>A0A1I1KF63_9BACT</name>
<protein>
    <submittedName>
        <fullName evidence="5">ABC transporter</fullName>
    </submittedName>
</protein>
<evidence type="ECO:0000256" key="3">
    <source>
        <dbReference type="ARBA" id="ARBA00022840"/>
    </source>
</evidence>